<evidence type="ECO:0000313" key="4">
    <source>
        <dbReference type="Proteomes" id="UP000794436"/>
    </source>
</evidence>
<feature type="compositionally biased region" description="Basic and acidic residues" evidence="2">
    <location>
        <begin position="7"/>
        <end position="31"/>
    </location>
</feature>
<evidence type="ECO:0000256" key="1">
    <source>
        <dbReference type="SAM" id="Coils"/>
    </source>
</evidence>
<organism evidence="3 4">
    <name type="scientific">Pythium oligandrum</name>
    <name type="common">Mycoparasitic fungus</name>
    <dbReference type="NCBI Taxonomy" id="41045"/>
    <lineage>
        <taxon>Eukaryota</taxon>
        <taxon>Sar</taxon>
        <taxon>Stramenopiles</taxon>
        <taxon>Oomycota</taxon>
        <taxon>Peronosporomycetes</taxon>
        <taxon>Pythiales</taxon>
        <taxon>Pythiaceae</taxon>
        <taxon>Pythium</taxon>
    </lineage>
</organism>
<gene>
    <name evidence="3" type="ORF">Poli38472_001049</name>
</gene>
<feature type="region of interest" description="Disordered" evidence="2">
    <location>
        <begin position="367"/>
        <end position="397"/>
    </location>
</feature>
<feature type="compositionally biased region" description="Polar residues" evidence="2">
    <location>
        <begin position="32"/>
        <end position="46"/>
    </location>
</feature>
<evidence type="ECO:0000313" key="3">
    <source>
        <dbReference type="EMBL" id="TMW68893.1"/>
    </source>
</evidence>
<evidence type="ECO:0000256" key="2">
    <source>
        <dbReference type="SAM" id="MobiDB-lite"/>
    </source>
</evidence>
<feature type="region of interest" description="Disordered" evidence="2">
    <location>
        <begin position="1"/>
        <end position="61"/>
    </location>
</feature>
<keyword evidence="1" id="KW-0175">Coiled coil</keyword>
<dbReference type="EMBL" id="SPLM01000001">
    <property type="protein sequence ID" value="TMW68893.1"/>
    <property type="molecule type" value="Genomic_DNA"/>
</dbReference>
<dbReference type="AlphaFoldDB" id="A0A8K1FSU1"/>
<proteinExistence type="predicted"/>
<sequence>MATETSPARRDDDKQRDDTTGQPHSKDRGDQDASNEPSSAVNNAVEATQPPIKPKANDAFSDDELSNVADEYAKHFSAAQVRVKMKRARLEAKIAAEEEMSKLRFAILQAEQKAEEHQREKARVEERYQSLEMSTEEIVKMHKRTLNGMRDTLELETLVASLETEKATKEALRKAFEAQNIELLRAQQRIEELSDKITNYQKTETVLAQSISHFQHKFATKDHQRAAQIDRIRKEVEVSHEHQHAALLQELDDAREARHKLQVEYKTLEEEHLALQESAKAVIEMQEKNHSQEETLRSKIIELETEKAVLTSKVDQVQKADAHLRLKLQTCEEQVQVLTQQNETLRQENEELGKIATDLMEMAEKQQVERKRLSEQPDTEGEAALARTRKRLRESIG</sequence>
<feature type="coiled-coil region" evidence="1">
    <location>
        <begin position="159"/>
        <end position="203"/>
    </location>
</feature>
<feature type="coiled-coil region" evidence="1">
    <location>
        <begin position="78"/>
        <end position="134"/>
    </location>
</feature>
<comment type="caution">
    <text evidence="3">The sequence shown here is derived from an EMBL/GenBank/DDBJ whole genome shotgun (WGS) entry which is preliminary data.</text>
</comment>
<protein>
    <submittedName>
        <fullName evidence="3">Uncharacterized protein</fullName>
    </submittedName>
</protein>
<dbReference type="Proteomes" id="UP000794436">
    <property type="component" value="Unassembled WGS sequence"/>
</dbReference>
<feature type="compositionally biased region" description="Basic residues" evidence="2">
    <location>
        <begin position="387"/>
        <end position="397"/>
    </location>
</feature>
<dbReference type="OrthoDB" id="74786at2759"/>
<keyword evidence="4" id="KW-1185">Reference proteome</keyword>
<reference evidence="3" key="1">
    <citation type="submission" date="2019-03" db="EMBL/GenBank/DDBJ databases">
        <title>Long read genome sequence of the mycoparasitic Pythium oligandrum ATCC 38472 isolated from sugarbeet rhizosphere.</title>
        <authorList>
            <person name="Gaulin E."/>
        </authorList>
    </citation>
    <scope>NUCLEOTIDE SEQUENCE</scope>
    <source>
        <strain evidence="3">ATCC 38472_TT</strain>
    </source>
</reference>
<name>A0A8K1FSU1_PYTOL</name>
<accession>A0A8K1FSU1</accession>